<sequence length="47" mass="5064">MNASVRQYGLRQANGQLRGNLAASGTFTQWPTLLVEKAGEISNKTAN</sequence>
<proteinExistence type="predicted"/>
<dbReference type="AlphaFoldDB" id="A0A0H3NWK7"/>
<dbReference type="KEGG" id="yey:Y11_35551"/>
<dbReference type="EMBL" id="FR729477">
    <property type="protein sequence ID" value="CBY28975.1"/>
    <property type="molecule type" value="Genomic_DNA"/>
</dbReference>
<organism evidence="1 2">
    <name type="scientific">Yersinia enterocolitica subsp. palearctica serotype O:3 (strain DSM 13030 / CIP 106945 / Y11)</name>
    <dbReference type="NCBI Taxonomy" id="930944"/>
    <lineage>
        <taxon>Bacteria</taxon>
        <taxon>Pseudomonadati</taxon>
        <taxon>Pseudomonadota</taxon>
        <taxon>Gammaproteobacteria</taxon>
        <taxon>Enterobacterales</taxon>
        <taxon>Yersiniaceae</taxon>
        <taxon>Yersinia</taxon>
    </lineage>
</organism>
<reference evidence="1 2" key="1">
    <citation type="journal article" date="2011" name="J. Bacteriol.">
        <title>Complete genome sequence of Yersinia enterocolitica subsp. palearctica serogroup O:3.</title>
        <authorList>
            <person name="Batzilla J."/>
            <person name="Hoper D."/>
            <person name="Antonenka U."/>
            <person name="Heesemann J."/>
            <person name="Rakin A."/>
        </authorList>
    </citation>
    <scope>NUCLEOTIDE SEQUENCE [LARGE SCALE GENOMIC DNA]</scope>
    <source>
        <strain evidence="2">DSM 13030 / CIP 106945 / Y11</strain>
    </source>
</reference>
<dbReference type="PATRIC" id="fig|930944.6.peg.3538"/>
<dbReference type="Proteomes" id="UP000008084">
    <property type="component" value="Chromosome"/>
</dbReference>
<gene>
    <name evidence="1" type="ordered locus">Y11_35551</name>
</gene>
<evidence type="ECO:0000313" key="2">
    <source>
        <dbReference type="Proteomes" id="UP000008084"/>
    </source>
</evidence>
<protein>
    <submittedName>
        <fullName evidence="1">Uncharacterized protein</fullName>
    </submittedName>
</protein>
<evidence type="ECO:0000313" key="1">
    <source>
        <dbReference type="EMBL" id="CBY28975.1"/>
    </source>
</evidence>
<accession>A0A0H3NWK7</accession>
<name>A0A0H3NWK7_YERE1</name>
<dbReference type="HOGENOM" id="CLU_3174995_0_0_6"/>